<reference evidence="5 7" key="1">
    <citation type="journal article" date="2014" name="BMC Genomics">
        <title>Genome sequence of Anopheles sinensis provides insight into genetics basis of mosquito competence for malaria parasites.</title>
        <authorList>
            <person name="Zhou D."/>
            <person name="Zhang D."/>
            <person name="Ding G."/>
            <person name="Shi L."/>
            <person name="Hou Q."/>
            <person name="Ye Y."/>
            <person name="Xu Y."/>
            <person name="Zhou H."/>
            <person name="Xiong C."/>
            <person name="Li S."/>
            <person name="Yu J."/>
            <person name="Hong S."/>
            <person name="Yu X."/>
            <person name="Zou P."/>
            <person name="Chen C."/>
            <person name="Chang X."/>
            <person name="Wang W."/>
            <person name="Lv Y."/>
            <person name="Sun Y."/>
            <person name="Ma L."/>
            <person name="Shen B."/>
            <person name="Zhu C."/>
        </authorList>
    </citation>
    <scope>NUCLEOTIDE SEQUENCE [LARGE SCALE GENOMIC DNA]</scope>
</reference>
<dbReference type="InterPro" id="IPR001254">
    <property type="entry name" value="Trypsin_dom"/>
</dbReference>
<feature type="region of interest" description="Disordered" evidence="3">
    <location>
        <begin position="725"/>
        <end position="791"/>
    </location>
</feature>
<evidence type="ECO:0000313" key="7">
    <source>
        <dbReference type="Proteomes" id="UP000030765"/>
    </source>
</evidence>
<dbReference type="OrthoDB" id="7740896at2759"/>
<name>A0A084WT82_ANOSI</name>
<dbReference type="EMBL" id="KE525420">
    <property type="protein sequence ID" value="KFB53426.1"/>
    <property type="molecule type" value="Genomic_DNA"/>
</dbReference>
<evidence type="ECO:0000259" key="4">
    <source>
        <dbReference type="PROSITE" id="PS50240"/>
    </source>
</evidence>
<feature type="compositionally biased region" description="Low complexity" evidence="3">
    <location>
        <begin position="490"/>
        <end position="539"/>
    </location>
</feature>
<evidence type="ECO:0000313" key="6">
    <source>
        <dbReference type="EnsemblMetazoa" id="ASIC021927-PA"/>
    </source>
</evidence>
<comment type="similarity">
    <text evidence="2">Belongs to the peptidase S1 family. CLIP subfamily.</text>
</comment>
<dbReference type="GO" id="GO:0006508">
    <property type="term" value="P:proteolysis"/>
    <property type="evidence" value="ECO:0007669"/>
    <property type="project" value="InterPro"/>
</dbReference>
<dbReference type="SMART" id="SM00020">
    <property type="entry name" value="Tryp_SPc"/>
    <property type="match status" value="2"/>
</dbReference>
<evidence type="ECO:0000256" key="1">
    <source>
        <dbReference type="ARBA" id="ARBA00023157"/>
    </source>
</evidence>
<dbReference type="EnsemblMetazoa" id="ASIC021927-RA">
    <property type="protein sequence ID" value="ASIC021927-PA"/>
    <property type="gene ID" value="ASIC021927"/>
</dbReference>
<proteinExistence type="inferred from homology"/>
<dbReference type="Gene3D" id="2.40.10.10">
    <property type="entry name" value="Trypsin-like serine proteases"/>
    <property type="match status" value="2"/>
</dbReference>
<sequence>MCQRLVCGMPQQKSATVRVVGGAEVTPSNKYPWLALVQYYGRNVGTGTLVNDRVVLTSATIVSSTIIFKQIKVVFGAFDASSDMETTRKEFTVTKAKVHPQYSADNPMRNNIGFLQLAVPVTITDSFMPICLPSNVDTFANTNGTLAGWGARRLDEDPWKTLQEAQIPLYSYDECHLAYPNSTEDNICGGVFDPAPKDQHRTSCNRQVPQFTPPPPKEHGPTTPAAIGLFIVPFPQSVADGSIVDVNPNFIAALQSGGSPFSAIVQSDTGEGGFPPNTNWTLPQHVALISSFINRTQGNILKPGAQQQSNDITNTQSSATKDPVVLHAPVAYKPGTANIVAQLLANAPGFNNSFTMITNLAEGKPAAGASVGPQSDPLQELIDSPQSAVVNATSAAQGVIGQWGSNVQNGIGNFFGLSSNRPSNDQTASGSQNAPLNPVQSFIEGSQASLSNATAVAQGIAGQLGSNVQNGVSNVFGINLNRPSNDEPVTDTTQSTSSGTETTTSTTQSLSTESVATDSSTASASVTTAPTTASSSPGFSNPFSNLFNVSQLSLLNNSNLVQTLTSQKHDQRGASLKDNPGSGFLPNSNWSLPQNLDVISSFINQSGIVKPSSGLQLGASNNGLTIVSNDPVVLQAPVAYKPEKPNLLGQLLVHAPGFNNSFTSISNLVQPKPEAPAAMVLKDPIPDPVQALISSSQSAVSNTTGAVQGTVGQWGSNVQNGVSNLFGVNVNRPSNDEPVTDTTQATSAVPDTTTSAAQTASATDSSTASATDTTTSAAQTSSATDSTTASASVTAAPVATTTISGIFNPLLVLGGSSKPSLLNATQALIAPLASSGLIFFQNPNRPNATENVKADTPLADVPAPTPPTCAGCTPGQCSTSTLRNLRIIGGSDVTSTTNFPWLALIKYSMTPVGQGSLINDRAILTTATLVANMPDLTMIAVVLGITSLSATGTTDLDVSNTYVHPGYTSFNLFRDNIGILTLSTPLTTSFVPVCLPAASDVYYPIPKATVVGWGSKTTLGGPLSDILQAAELQMFATTACQLPYGKVITNKNLCAGQVRSPATRIGTCTGDGGAPLMSKPVTGWKLIGISIEIPNTGCGVYSQPSVFTNVEAYINWINTYGPGCSCPQSSPY</sequence>
<dbReference type="CDD" id="cd00190">
    <property type="entry name" value="Tryp_SPc"/>
    <property type="match status" value="1"/>
</dbReference>
<dbReference type="STRING" id="74873.A0A084WT82"/>
<feature type="domain" description="Peptidase S1" evidence="4">
    <location>
        <begin position="887"/>
        <end position="1122"/>
    </location>
</feature>
<keyword evidence="1" id="KW-1015">Disulfide bond</keyword>
<dbReference type="Pfam" id="PF00089">
    <property type="entry name" value="Trypsin"/>
    <property type="match status" value="2"/>
</dbReference>
<feature type="region of interest" description="Disordered" evidence="3">
    <location>
        <begin position="416"/>
        <end position="438"/>
    </location>
</feature>
<dbReference type="GO" id="GO:0004252">
    <property type="term" value="F:serine-type endopeptidase activity"/>
    <property type="evidence" value="ECO:0007669"/>
    <property type="project" value="InterPro"/>
</dbReference>
<feature type="compositionally biased region" description="Low complexity" evidence="3">
    <location>
        <begin position="750"/>
        <end position="791"/>
    </location>
</feature>
<gene>
    <name evidence="5" type="ORF">ZHAS_00021927</name>
</gene>
<dbReference type="InterPro" id="IPR043504">
    <property type="entry name" value="Peptidase_S1_PA_chymotrypsin"/>
</dbReference>
<dbReference type="VEuPathDB" id="VectorBase:ASIS007849"/>
<dbReference type="SUPFAM" id="SSF50494">
    <property type="entry name" value="Trypsin-like serine proteases"/>
    <property type="match status" value="2"/>
</dbReference>
<feature type="region of interest" description="Disordered" evidence="3">
    <location>
        <begin position="478"/>
        <end position="539"/>
    </location>
</feature>
<dbReference type="AlphaFoldDB" id="A0A084WT82"/>
<accession>A0A084WT82</accession>
<dbReference type="InterPro" id="IPR009003">
    <property type="entry name" value="Peptidase_S1_PA"/>
</dbReference>
<dbReference type="PANTHER" id="PTHR24252:SF7">
    <property type="entry name" value="HYALIN"/>
    <property type="match status" value="1"/>
</dbReference>
<dbReference type="Proteomes" id="UP000030765">
    <property type="component" value="Unassembled WGS sequence"/>
</dbReference>
<reference evidence="6" key="2">
    <citation type="submission" date="2020-05" db="UniProtKB">
        <authorList>
            <consortium name="EnsemblMetazoa"/>
        </authorList>
    </citation>
    <scope>IDENTIFICATION</scope>
</reference>
<dbReference type="VEuPathDB" id="VectorBase:ASIC021927"/>
<evidence type="ECO:0000313" key="5">
    <source>
        <dbReference type="EMBL" id="KFB53426.1"/>
    </source>
</evidence>
<organism evidence="5">
    <name type="scientific">Anopheles sinensis</name>
    <name type="common">Mosquito</name>
    <dbReference type="NCBI Taxonomy" id="74873"/>
    <lineage>
        <taxon>Eukaryota</taxon>
        <taxon>Metazoa</taxon>
        <taxon>Ecdysozoa</taxon>
        <taxon>Arthropoda</taxon>
        <taxon>Hexapoda</taxon>
        <taxon>Insecta</taxon>
        <taxon>Pterygota</taxon>
        <taxon>Neoptera</taxon>
        <taxon>Endopterygota</taxon>
        <taxon>Diptera</taxon>
        <taxon>Nematocera</taxon>
        <taxon>Culicoidea</taxon>
        <taxon>Culicidae</taxon>
        <taxon>Anophelinae</taxon>
        <taxon>Anopheles</taxon>
    </lineage>
</organism>
<evidence type="ECO:0000256" key="2">
    <source>
        <dbReference type="ARBA" id="ARBA00024195"/>
    </source>
</evidence>
<dbReference type="EMBL" id="ATLV01026865">
    <property type="status" value="NOT_ANNOTATED_CDS"/>
    <property type="molecule type" value="Genomic_DNA"/>
</dbReference>
<feature type="compositionally biased region" description="Polar residues" evidence="3">
    <location>
        <begin position="740"/>
        <end position="749"/>
    </location>
</feature>
<feature type="domain" description="Peptidase S1" evidence="4">
    <location>
        <begin position="19"/>
        <end position="280"/>
    </location>
</feature>
<dbReference type="PANTHER" id="PTHR24252">
    <property type="entry name" value="ACROSIN-RELATED"/>
    <property type="match status" value="1"/>
</dbReference>
<protein>
    <submittedName>
        <fullName evidence="5">AGAP013254-PA-like protein</fullName>
    </submittedName>
</protein>
<keyword evidence="7" id="KW-1185">Reference proteome</keyword>
<evidence type="ECO:0000256" key="3">
    <source>
        <dbReference type="SAM" id="MobiDB-lite"/>
    </source>
</evidence>
<dbReference type="PROSITE" id="PS50240">
    <property type="entry name" value="TRYPSIN_DOM"/>
    <property type="match status" value="2"/>
</dbReference>